<comment type="caution">
    <text evidence="1">The sequence shown here is derived from an EMBL/GenBank/DDBJ whole genome shotgun (WGS) entry which is preliminary data.</text>
</comment>
<evidence type="ECO:0000313" key="1">
    <source>
        <dbReference type="EMBL" id="KAG8056570.1"/>
    </source>
</evidence>
<keyword evidence="2" id="KW-1185">Reference proteome</keyword>
<organism evidence="1 2">
    <name type="scientific">Zizania palustris</name>
    <name type="common">Northern wild rice</name>
    <dbReference type="NCBI Taxonomy" id="103762"/>
    <lineage>
        <taxon>Eukaryota</taxon>
        <taxon>Viridiplantae</taxon>
        <taxon>Streptophyta</taxon>
        <taxon>Embryophyta</taxon>
        <taxon>Tracheophyta</taxon>
        <taxon>Spermatophyta</taxon>
        <taxon>Magnoliopsida</taxon>
        <taxon>Liliopsida</taxon>
        <taxon>Poales</taxon>
        <taxon>Poaceae</taxon>
        <taxon>BOP clade</taxon>
        <taxon>Oryzoideae</taxon>
        <taxon>Oryzeae</taxon>
        <taxon>Zizaniinae</taxon>
        <taxon>Zizania</taxon>
    </lineage>
</organism>
<proteinExistence type="predicted"/>
<protein>
    <submittedName>
        <fullName evidence="1">Uncharacterized protein</fullName>
    </submittedName>
</protein>
<reference evidence="1" key="2">
    <citation type="submission" date="2021-02" db="EMBL/GenBank/DDBJ databases">
        <authorList>
            <person name="Kimball J.A."/>
            <person name="Haas M.W."/>
            <person name="Macchietto M."/>
            <person name="Kono T."/>
            <person name="Duquette J."/>
            <person name="Shao M."/>
        </authorList>
    </citation>
    <scope>NUCLEOTIDE SEQUENCE</scope>
    <source>
        <tissue evidence="1">Fresh leaf tissue</tissue>
    </source>
</reference>
<gene>
    <name evidence="1" type="ORF">GUJ93_ZPchr0002g23771</name>
</gene>
<sequence>MKTECGVDRRWTVDWRGGGEASVGSCCGGRRLAAAGEEVGSETRRAESAVRTACMVAAATSSVEAMVSAWRAVRTAESAAEMIISMATETSGAVGEGIVDMASKRIGTEKTD</sequence>
<dbReference type="AlphaFoldDB" id="A0A8J5RCL1"/>
<reference evidence="1" key="1">
    <citation type="journal article" date="2021" name="bioRxiv">
        <title>Whole Genome Assembly and Annotation of Northern Wild Rice, Zizania palustris L., Supports a Whole Genome Duplication in the Zizania Genus.</title>
        <authorList>
            <person name="Haas M."/>
            <person name="Kono T."/>
            <person name="Macchietto M."/>
            <person name="Millas R."/>
            <person name="McGilp L."/>
            <person name="Shao M."/>
            <person name="Duquette J."/>
            <person name="Hirsch C.N."/>
            <person name="Kimball J."/>
        </authorList>
    </citation>
    <scope>NUCLEOTIDE SEQUENCE</scope>
    <source>
        <tissue evidence="1">Fresh leaf tissue</tissue>
    </source>
</reference>
<accession>A0A8J5RCL1</accession>
<dbReference type="EMBL" id="JAAALK010000287">
    <property type="protein sequence ID" value="KAG8056570.1"/>
    <property type="molecule type" value="Genomic_DNA"/>
</dbReference>
<name>A0A8J5RCL1_ZIZPA</name>
<evidence type="ECO:0000313" key="2">
    <source>
        <dbReference type="Proteomes" id="UP000729402"/>
    </source>
</evidence>
<dbReference type="Proteomes" id="UP000729402">
    <property type="component" value="Unassembled WGS sequence"/>
</dbReference>